<feature type="domain" description="HTH luxR-type" evidence="4">
    <location>
        <begin position="37"/>
        <end position="102"/>
    </location>
</feature>
<evidence type="ECO:0000313" key="6">
    <source>
        <dbReference type="Proteomes" id="UP000249396"/>
    </source>
</evidence>
<sequence length="107" mass="12260">FDFIEKTAAHQLILERVQLAMEAGKNLHLREAERTKFQQLLTQLSPREHEVMLRIIQGQPNKVIAIELGLSERTVEKHRTSVMGKTQVRSLAELIRIFYLHSGEAGS</sequence>
<keyword evidence="3" id="KW-0804">Transcription</keyword>
<dbReference type="AlphaFoldDB" id="A0A2W4RRL5"/>
<keyword evidence="2 5" id="KW-0238">DNA-binding</keyword>
<reference evidence="5 6" key="1">
    <citation type="journal article" date="2018" name="Aquat. Microb. Ecol.">
        <title>Gammaproteobacterial methanotrophs dominate.</title>
        <authorList>
            <person name="Rissanen A.J."/>
            <person name="Saarenheimo J."/>
            <person name="Tiirola M."/>
            <person name="Peura S."/>
            <person name="Aalto S.L."/>
            <person name="Karvinen A."/>
            <person name="Nykanen H."/>
        </authorList>
    </citation>
    <scope>NUCLEOTIDE SEQUENCE [LARGE SCALE GENOMIC DNA]</scope>
    <source>
        <strain evidence="5">AMbin10</strain>
    </source>
</reference>
<organism evidence="5 6">
    <name type="scientific">Candidatus Methylumidiphilus alinenensis</name>
    <dbReference type="NCBI Taxonomy" id="2202197"/>
    <lineage>
        <taxon>Bacteria</taxon>
        <taxon>Pseudomonadati</taxon>
        <taxon>Pseudomonadota</taxon>
        <taxon>Gammaproteobacteria</taxon>
        <taxon>Methylococcales</taxon>
        <taxon>Candidatus Methylumidiphilus</taxon>
    </lineage>
</organism>
<dbReference type="PRINTS" id="PR00038">
    <property type="entry name" value="HTHLUXR"/>
</dbReference>
<evidence type="ECO:0000256" key="2">
    <source>
        <dbReference type="ARBA" id="ARBA00023125"/>
    </source>
</evidence>
<evidence type="ECO:0000256" key="3">
    <source>
        <dbReference type="ARBA" id="ARBA00023163"/>
    </source>
</evidence>
<feature type="non-terminal residue" evidence="5">
    <location>
        <position position="1"/>
    </location>
</feature>
<proteinExistence type="predicted"/>
<dbReference type="GO" id="GO:0006355">
    <property type="term" value="P:regulation of DNA-templated transcription"/>
    <property type="evidence" value="ECO:0007669"/>
    <property type="project" value="InterPro"/>
</dbReference>
<gene>
    <name evidence="5" type="primary">fixJ</name>
    <name evidence="5" type="ORF">DM484_00750</name>
</gene>
<dbReference type="Gene3D" id="1.10.10.10">
    <property type="entry name" value="Winged helix-like DNA-binding domain superfamily/Winged helix DNA-binding domain"/>
    <property type="match status" value="1"/>
</dbReference>
<dbReference type="Proteomes" id="UP000249396">
    <property type="component" value="Unassembled WGS sequence"/>
</dbReference>
<dbReference type="InterPro" id="IPR016032">
    <property type="entry name" value="Sig_transdc_resp-reg_C-effctor"/>
</dbReference>
<dbReference type="PROSITE" id="PS00622">
    <property type="entry name" value="HTH_LUXR_1"/>
    <property type="match status" value="1"/>
</dbReference>
<name>A0A2W4RRL5_9GAMM</name>
<protein>
    <submittedName>
        <fullName evidence="5">DNA-binding response regulator</fullName>
    </submittedName>
</protein>
<evidence type="ECO:0000259" key="4">
    <source>
        <dbReference type="PROSITE" id="PS50043"/>
    </source>
</evidence>
<dbReference type="InterPro" id="IPR036388">
    <property type="entry name" value="WH-like_DNA-bd_sf"/>
</dbReference>
<dbReference type="SUPFAM" id="SSF46894">
    <property type="entry name" value="C-terminal effector domain of the bipartite response regulators"/>
    <property type="match status" value="1"/>
</dbReference>
<dbReference type="EMBL" id="QJPH01000071">
    <property type="protein sequence ID" value="PZN86625.1"/>
    <property type="molecule type" value="Genomic_DNA"/>
</dbReference>
<dbReference type="SMART" id="SM00421">
    <property type="entry name" value="HTH_LUXR"/>
    <property type="match status" value="1"/>
</dbReference>
<dbReference type="PROSITE" id="PS50043">
    <property type="entry name" value="HTH_LUXR_2"/>
    <property type="match status" value="1"/>
</dbReference>
<dbReference type="PANTHER" id="PTHR44688:SF16">
    <property type="entry name" value="DNA-BINDING TRANSCRIPTIONAL ACTIVATOR DEVR_DOSR"/>
    <property type="match status" value="1"/>
</dbReference>
<dbReference type="PANTHER" id="PTHR44688">
    <property type="entry name" value="DNA-BINDING TRANSCRIPTIONAL ACTIVATOR DEVR_DOSR"/>
    <property type="match status" value="1"/>
</dbReference>
<comment type="caution">
    <text evidence="5">The sequence shown here is derived from an EMBL/GenBank/DDBJ whole genome shotgun (WGS) entry which is preliminary data.</text>
</comment>
<evidence type="ECO:0000313" key="5">
    <source>
        <dbReference type="EMBL" id="PZN86625.1"/>
    </source>
</evidence>
<evidence type="ECO:0000256" key="1">
    <source>
        <dbReference type="ARBA" id="ARBA00023015"/>
    </source>
</evidence>
<keyword evidence="1" id="KW-0805">Transcription regulation</keyword>
<accession>A0A2W4RRL5</accession>
<dbReference type="InterPro" id="IPR000792">
    <property type="entry name" value="Tscrpt_reg_LuxR_C"/>
</dbReference>
<dbReference type="Pfam" id="PF00196">
    <property type="entry name" value="GerE"/>
    <property type="match status" value="1"/>
</dbReference>
<dbReference type="CDD" id="cd06170">
    <property type="entry name" value="LuxR_C_like"/>
    <property type="match status" value="1"/>
</dbReference>
<dbReference type="GO" id="GO:0003677">
    <property type="term" value="F:DNA binding"/>
    <property type="evidence" value="ECO:0007669"/>
    <property type="project" value="UniProtKB-KW"/>
</dbReference>